<organism evidence="2 3">
    <name type="scientific">Collybiopsis luxurians FD-317 M1</name>
    <dbReference type="NCBI Taxonomy" id="944289"/>
    <lineage>
        <taxon>Eukaryota</taxon>
        <taxon>Fungi</taxon>
        <taxon>Dikarya</taxon>
        <taxon>Basidiomycota</taxon>
        <taxon>Agaricomycotina</taxon>
        <taxon>Agaricomycetes</taxon>
        <taxon>Agaricomycetidae</taxon>
        <taxon>Agaricales</taxon>
        <taxon>Marasmiineae</taxon>
        <taxon>Omphalotaceae</taxon>
        <taxon>Collybiopsis</taxon>
        <taxon>Collybiopsis luxurians</taxon>
    </lineage>
</organism>
<dbReference type="OrthoDB" id="2917041at2759"/>
<feature type="domain" description="DDE-1" evidence="1">
    <location>
        <begin position="150"/>
        <end position="263"/>
    </location>
</feature>
<protein>
    <recommendedName>
        <fullName evidence="1">DDE-1 domain-containing protein</fullName>
    </recommendedName>
</protein>
<dbReference type="Pfam" id="PF03184">
    <property type="entry name" value="DDE_1"/>
    <property type="match status" value="1"/>
</dbReference>
<dbReference type="InterPro" id="IPR004875">
    <property type="entry name" value="DDE_SF_endonuclease_dom"/>
</dbReference>
<evidence type="ECO:0000259" key="1">
    <source>
        <dbReference type="Pfam" id="PF03184"/>
    </source>
</evidence>
<proteinExistence type="predicted"/>
<dbReference type="GO" id="GO:0003676">
    <property type="term" value="F:nucleic acid binding"/>
    <property type="evidence" value="ECO:0007669"/>
    <property type="project" value="InterPro"/>
</dbReference>
<dbReference type="Proteomes" id="UP000053593">
    <property type="component" value="Unassembled WGS sequence"/>
</dbReference>
<sequence length="342" mass="38583">MAQRGFPLTHEILKDKVDSIICPRLGNQFPEEGVGKQWTLRFIEKYQNELKMFWSSSLDEKHSHAVNPTTNQQWFDLLKEVLAGKRDYEFNINSDKNSNSASPTTLILPENVYGADESGFMLSQSTKQHVIGSRSKKMQHQQGDGGQENTTVIITICADGTTTRPTIIFKGHTYQVKWNQDNLTKALLAHSPKGWIDGELRLEWLKDFHEQTKEKANGCTQVLLVDGHNSHYTSAFLHFARAHHIHILCYPAHGTHVYQGLDVKDNFMAIYGAAHKKTLTPENIHAAFKKTSVWPFNCSVVTPSMMATSKETSLKTYLPIPQPSPVVAISRLIHTVTVNTCK</sequence>
<dbReference type="AlphaFoldDB" id="A0A0D0AKD8"/>
<keyword evidence="3" id="KW-1185">Reference proteome</keyword>
<accession>A0A0D0AKD8</accession>
<gene>
    <name evidence="2" type="ORF">GYMLUDRAFT_78436</name>
</gene>
<name>A0A0D0AKD8_9AGAR</name>
<reference evidence="2 3" key="1">
    <citation type="submission" date="2014-04" db="EMBL/GenBank/DDBJ databases">
        <title>Evolutionary Origins and Diversification of the Mycorrhizal Mutualists.</title>
        <authorList>
            <consortium name="DOE Joint Genome Institute"/>
            <consortium name="Mycorrhizal Genomics Consortium"/>
            <person name="Kohler A."/>
            <person name="Kuo A."/>
            <person name="Nagy L.G."/>
            <person name="Floudas D."/>
            <person name="Copeland A."/>
            <person name="Barry K.W."/>
            <person name="Cichocki N."/>
            <person name="Veneault-Fourrey C."/>
            <person name="LaButti K."/>
            <person name="Lindquist E.A."/>
            <person name="Lipzen A."/>
            <person name="Lundell T."/>
            <person name="Morin E."/>
            <person name="Murat C."/>
            <person name="Riley R."/>
            <person name="Ohm R."/>
            <person name="Sun H."/>
            <person name="Tunlid A."/>
            <person name="Henrissat B."/>
            <person name="Grigoriev I.V."/>
            <person name="Hibbett D.S."/>
            <person name="Martin F."/>
        </authorList>
    </citation>
    <scope>NUCLEOTIDE SEQUENCE [LARGE SCALE GENOMIC DNA]</scope>
    <source>
        <strain evidence="2 3">FD-317 M1</strain>
    </source>
</reference>
<dbReference type="HOGENOM" id="CLU_013929_2_2_1"/>
<evidence type="ECO:0000313" key="2">
    <source>
        <dbReference type="EMBL" id="KIK50670.1"/>
    </source>
</evidence>
<dbReference type="EMBL" id="KN834890">
    <property type="protein sequence ID" value="KIK50670.1"/>
    <property type="molecule type" value="Genomic_DNA"/>
</dbReference>
<evidence type="ECO:0000313" key="3">
    <source>
        <dbReference type="Proteomes" id="UP000053593"/>
    </source>
</evidence>